<sequence>MATPGPDSNSSIILAHSTSCFSHNSQLIEFTCFNRIHGSVWSIAHSRQKSLRKSRKENDIVKQSDEFPLSVEQHLCPIEKFFVISSKGIYVFEHCSPLELFRHILTQYGNDSKQFQGFEAVVNQTELCVMALQVICSENASDATIKDMALRVFFQCAGEPRLMYGSGDHFMDYGPRASTSSDGYMNGTLSSSVFTPKTPLRTSTPQNNSTPSVNYTNGFTPQHVLHTPGGGLDSDQSIIAGARVQNSPRHEALFIYFSRIIKGIWRRNLCLVESQLTKNILDEVGYYLNSLRQAIDECSLITSPQIHHFPSRTLQQQQQQRRTSSEESSLVDQEKQSLQKLRTLVGVTCEVVALWSVLLEHELRVIFVALAPDVQKCLLNWSLDDLVCADLISALIRHYIGDDASTAAISERLRALCPTLFTVDDASVVKATENIYRAKTTTQPQLEMIKEAVAQFRKSIQKLNLIQTCDLLLQVTDLSSLLKNEFNLTD</sequence>
<dbReference type="GO" id="GO:0006606">
    <property type="term" value="P:protein import into nucleus"/>
    <property type="evidence" value="ECO:0007669"/>
    <property type="project" value="TreeGrafter"/>
</dbReference>
<evidence type="ECO:0000256" key="3">
    <source>
        <dbReference type="ARBA" id="ARBA00023242"/>
    </source>
</evidence>
<feature type="compositionally biased region" description="Low complexity" evidence="4">
    <location>
        <begin position="311"/>
        <end position="330"/>
    </location>
</feature>
<protein>
    <recommendedName>
        <fullName evidence="5">Nucleoporin Nup133/Nup155-like C-terminal domain-containing protein</fullName>
    </recommendedName>
</protein>
<accession>A0A915NMA9</accession>
<evidence type="ECO:0000256" key="4">
    <source>
        <dbReference type="SAM" id="MobiDB-lite"/>
    </source>
</evidence>
<keyword evidence="2" id="KW-0813">Transport</keyword>
<proteinExistence type="predicted"/>
<dbReference type="AlphaFoldDB" id="A0A915NMA9"/>
<evidence type="ECO:0000313" key="7">
    <source>
        <dbReference type="WBParaSite" id="scf7180000418661.g2720"/>
    </source>
</evidence>
<dbReference type="Proteomes" id="UP000887560">
    <property type="component" value="Unplaced"/>
</dbReference>
<evidence type="ECO:0000313" key="6">
    <source>
        <dbReference type="Proteomes" id="UP000887560"/>
    </source>
</evidence>
<evidence type="ECO:0000256" key="2">
    <source>
        <dbReference type="ARBA" id="ARBA00022448"/>
    </source>
</evidence>
<dbReference type="Pfam" id="PF03177">
    <property type="entry name" value="Nucleoporin_C"/>
    <property type="match status" value="1"/>
</dbReference>
<reference evidence="7" key="1">
    <citation type="submission" date="2022-11" db="UniProtKB">
        <authorList>
            <consortium name="WormBaseParasite"/>
        </authorList>
    </citation>
    <scope>IDENTIFICATION</scope>
</reference>
<dbReference type="GO" id="GO:0000972">
    <property type="term" value="P:transcription-dependent tethering of RNA polymerase II gene DNA at nuclear periphery"/>
    <property type="evidence" value="ECO:0007669"/>
    <property type="project" value="TreeGrafter"/>
</dbReference>
<evidence type="ECO:0000256" key="1">
    <source>
        <dbReference type="ARBA" id="ARBA00004123"/>
    </source>
</evidence>
<dbReference type="InterPro" id="IPR007187">
    <property type="entry name" value="Nucleoporin_Nup133/Nup155_C"/>
</dbReference>
<evidence type="ECO:0000259" key="5">
    <source>
        <dbReference type="Pfam" id="PF03177"/>
    </source>
</evidence>
<dbReference type="InterPro" id="IPR004870">
    <property type="entry name" value="Nucleoporin_Nup155"/>
</dbReference>
<comment type="subcellular location">
    <subcellularLocation>
        <location evidence="1">Nucleus</location>
    </subcellularLocation>
</comment>
<dbReference type="GO" id="GO:0006405">
    <property type="term" value="P:RNA export from nucleus"/>
    <property type="evidence" value="ECO:0007669"/>
    <property type="project" value="TreeGrafter"/>
</dbReference>
<dbReference type="PANTHER" id="PTHR10350:SF6">
    <property type="entry name" value="NUCLEAR PORE COMPLEX PROTEIN NUP155"/>
    <property type="match status" value="1"/>
</dbReference>
<dbReference type="GO" id="GO:0036228">
    <property type="term" value="P:protein localization to nuclear inner membrane"/>
    <property type="evidence" value="ECO:0007669"/>
    <property type="project" value="TreeGrafter"/>
</dbReference>
<dbReference type="GO" id="GO:0017056">
    <property type="term" value="F:structural constituent of nuclear pore"/>
    <property type="evidence" value="ECO:0007669"/>
    <property type="project" value="InterPro"/>
</dbReference>
<feature type="region of interest" description="Disordered" evidence="4">
    <location>
        <begin position="311"/>
        <end position="331"/>
    </location>
</feature>
<dbReference type="WBParaSite" id="scf7180000418661.g2720">
    <property type="protein sequence ID" value="scf7180000418661.g2720"/>
    <property type="gene ID" value="scf7180000418661.g2720"/>
</dbReference>
<organism evidence="6 7">
    <name type="scientific">Meloidogyne floridensis</name>
    <dbReference type="NCBI Taxonomy" id="298350"/>
    <lineage>
        <taxon>Eukaryota</taxon>
        <taxon>Metazoa</taxon>
        <taxon>Ecdysozoa</taxon>
        <taxon>Nematoda</taxon>
        <taxon>Chromadorea</taxon>
        <taxon>Rhabditida</taxon>
        <taxon>Tylenchina</taxon>
        <taxon>Tylenchomorpha</taxon>
        <taxon>Tylenchoidea</taxon>
        <taxon>Meloidogynidae</taxon>
        <taxon>Meloidogyninae</taxon>
        <taxon>Meloidogyne</taxon>
    </lineage>
</organism>
<keyword evidence="6" id="KW-1185">Reference proteome</keyword>
<dbReference type="GO" id="GO:0044611">
    <property type="term" value="C:nuclear pore inner ring"/>
    <property type="evidence" value="ECO:0007669"/>
    <property type="project" value="TreeGrafter"/>
</dbReference>
<keyword evidence="3" id="KW-0539">Nucleus</keyword>
<name>A0A915NMA9_9BILA</name>
<feature type="domain" description="Nucleoporin Nup133/Nup155-like C-terminal" evidence="5">
    <location>
        <begin position="247"/>
        <end position="474"/>
    </location>
</feature>
<dbReference type="PANTHER" id="PTHR10350">
    <property type="entry name" value="NUCLEAR PORE COMPLEX PROTEIN NUP155"/>
    <property type="match status" value="1"/>
</dbReference>
<dbReference type="Gene3D" id="1.20.58.1780">
    <property type="match status" value="1"/>
</dbReference>